<keyword evidence="1" id="KW-0812">Transmembrane</keyword>
<sequence length="31" mass="3777">MPHTLSSPKPVFSFFLHPSNSFFYFFLLFFF</sequence>
<proteinExistence type="predicted"/>
<keyword evidence="3" id="KW-1185">Reference proteome</keyword>
<evidence type="ECO:0000313" key="2">
    <source>
        <dbReference type="EMBL" id="DAD35419.1"/>
    </source>
</evidence>
<dbReference type="Proteomes" id="UP000607653">
    <property type="component" value="Unassembled WGS sequence"/>
</dbReference>
<dbReference type="EMBL" id="DUZY01000004">
    <property type="protein sequence ID" value="DAD35419.1"/>
    <property type="molecule type" value="Genomic_DNA"/>
</dbReference>
<reference evidence="2 3" key="1">
    <citation type="journal article" date="2020" name="Mol. Biol. Evol.">
        <title>Distinct Expression and Methylation Patterns for Genes with Different Fates following a Single Whole-Genome Duplication in Flowering Plants.</title>
        <authorList>
            <person name="Shi T."/>
            <person name="Rahmani R.S."/>
            <person name="Gugger P.F."/>
            <person name="Wang M."/>
            <person name="Li H."/>
            <person name="Zhang Y."/>
            <person name="Li Z."/>
            <person name="Wang Q."/>
            <person name="Van de Peer Y."/>
            <person name="Marchal K."/>
            <person name="Chen J."/>
        </authorList>
    </citation>
    <scope>NUCLEOTIDE SEQUENCE [LARGE SCALE GENOMIC DNA]</scope>
    <source>
        <tissue evidence="2">Leaf</tissue>
    </source>
</reference>
<comment type="caution">
    <text evidence="2">The sequence shown here is derived from an EMBL/GenBank/DDBJ whole genome shotgun (WGS) entry which is preliminary data.</text>
</comment>
<evidence type="ECO:0000313" key="3">
    <source>
        <dbReference type="Proteomes" id="UP000607653"/>
    </source>
</evidence>
<feature type="transmembrane region" description="Helical" evidence="1">
    <location>
        <begin position="12"/>
        <end position="30"/>
    </location>
</feature>
<keyword evidence="1" id="KW-1133">Transmembrane helix</keyword>
<protein>
    <submittedName>
        <fullName evidence="2">Uncharacterized protein</fullName>
    </submittedName>
</protein>
<organism evidence="2 3">
    <name type="scientific">Nelumbo nucifera</name>
    <name type="common">Sacred lotus</name>
    <dbReference type="NCBI Taxonomy" id="4432"/>
    <lineage>
        <taxon>Eukaryota</taxon>
        <taxon>Viridiplantae</taxon>
        <taxon>Streptophyta</taxon>
        <taxon>Embryophyta</taxon>
        <taxon>Tracheophyta</taxon>
        <taxon>Spermatophyta</taxon>
        <taxon>Magnoliopsida</taxon>
        <taxon>Proteales</taxon>
        <taxon>Nelumbonaceae</taxon>
        <taxon>Nelumbo</taxon>
    </lineage>
</organism>
<evidence type="ECO:0000256" key="1">
    <source>
        <dbReference type="SAM" id="Phobius"/>
    </source>
</evidence>
<dbReference type="AlphaFoldDB" id="A0A822YVK5"/>
<accession>A0A822YVK5</accession>
<keyword evidence="1" id="KW-0472">Membrane</keyword>
<gene>
    <name evidence="2" type="ORF">HUJ06_006059</name>
</gene>
<name>A0A822YVK5_NELNU</name>